<dbReference type="AlphaFoldDB" id="A0A6H5HI52"/>
<sequence length="113" mass="12811">MDLSSCEALQVGGCASSKDFDFNINSSISAGGHSLHRRELARDHLNRLGRYQVIGGIVSPVHDDYGKKELISSTHRVSLLRLALQDSDWIFLSDWEVNQKSWVRTRLVLQHHQ</sequence>
<reference evidence="1 2" key="1">
    <citation type="submission" date="2020-02" db="EMBL/GenBank/DDBJ databases">
        <authorList>
            <person name="Ferguson B K."/>
        </authorList>
    </citation>
    <scope>NUCLEOTIDE SEQUENCE [LARGE SCALE GENOMIC DNA]</scope>
</reference>
<dbReference type="GO" id="GO:0000309">
    <property type="term" value="F:nicotinamide-nucleotide adenylyltransferase activity"/>
    <property type="evidence" value="ECO:0007669"/>
    <property type="project" value="TreeGrafter"/>
</dbReference>
<keyword evidence="2" id="KW-1185">Reference proteome</keyword>
<dbReference type="Gene3D" id="3.40.50.620">
    <property type="entry name" value="HUPs"/>
    <property type="match status" value="1"/>
</dbReference>
<evidence type="ECO:0000313" key="2">
    <source>
        <dbReference type="Proteomes" id="UP000479000"/>
    </source>
</evidence>
<dbReference type="EMBL" id="CADCXU010031201">
    <property type="protein sequence ID" value="CAB0017332.1"/>
    <property type="molecule type" value="Genomic_DNA"/>
</dbReference>
<name>A0A6H5HI52_9HEMI</name>
<dbReference type="InterPro" id="IPR014729">
    <property type="entry name" value="Rossmann-like_a/b/a_fold"/>
</dbReference>
<dbReference type="SUPFAM" id="SSF52374">
    <property type="entry name" value="Nucleotidylyl transferase"/>
    <property type="match status" value="1"/>
</dbReference>
<accession>A0A6H5HI52</accession>
<organism evidence="1 2">
    <name type="scientific">Nesidiocoris tenuis</name>
    <dbReference type="NCBI Taxonomy" id="355587"/>
    <lineage>
        <taxon>Eukaryota</taxon>
        <taxon>Metazoa</taxon>
        <taxon>Ecdysozoa</taxon>
        <taxon>Arthropoda</taxon>
        <taxon>Hexapoda</taxon>
        <taxon>Insecta</taxon>
        <taxon>Pterygota</taxon>
        <taxon>Neoptera</taxon>
        <taxon>Paraneoptera</taxon>
        <taxon>Hemiptera</taxon>
        <taxon>Heteroptera</taxon>
        <taxon>Panheteroptera</taxon>
        <taxon>Cimicomorpha</taxon>
        <taxon>Miridae</taxon>
        <taxon>Dicyphina</taxon>
        <taxon>Nesidiocoris</taxon>
    </lineage>
</organism>
<proteinExistence type="predicted"/>
<dbReference type="OrthoDB" id="422187at2759"/>
<feature type="non-terminal residue" evidence="1">
    <location>
        <position position="113"/>
    </location>
</feature>
<dbReference type="Proteomes" id="UP000479000">
    <property type="component" value="Unassembled WGS sequence"/>
</dbReference>
<dbReference type="GO" id="GO:0009435">
    <property type="term" value="P:NAD+ biosynthetic process"/>
    <property type="evidence" value="ECO:0007669"/>
    <property type="project" value="TreeGrafter"/>
</dbReference>
<dbReference type="PANTHER" id="PTHR12039:SF0">
    <property type="entry name" value="NICOTINAMIDE-NUCLEOTIDE ADENYLYLTRANSFERASE"/>
    <property type="match status" value="1"/>
</dbReference>
<gene>
    <name evidence="1" type="ORF">NTEN_LOCUS21353</name>
</gene>
<dbReference type="PANTHER" id="PTHR12039">
    <property type="entry name" value="NICOTINAMIDE MONONUCLEOTIDE ADENYLYLTRANSFERASE"/>
    <property type="match status" value="1"/>
</dbReference>
<evidence type="ECO:0000313" key="1">
    <source>
        <dbReference type="EMBL" id="CAB0017332.1"/>
    </source>
</evidence>
<dbReference type="InterPro" id="IPR051182">
    <property type="entry name" value="Euk_NMN_adenylyltrnsfrase"/>
</dbReference>
<dbReference type="GO" id="GO:0004515">
    <property type="term" value="F:nicotinate-nucleotide adenylyltransferase activity"/>
    <property type="evidence" value="ECO:0007669"/>
    <property type="project" value="TreeGrafter"/>
</dbReference>
<protein>
    <submittedName>
        <fullName evidence="1">Uncharacterized protein</fullName>
    </submittedName>
</protein>